<evidence type="ECO:0000313" key="2">
    <source>
        <dbReference type="Proteomes" id="UP000308836"/>
    </source>
</evidence>
<dbReference type="Proteomes" id="UP000308836">
    <property type="component" value="Unassembled WGS sequence"/>
</dbReference>
<dbReference type="EMBL" id="SRYG01000002">
    <property type="protein sequence ID" value="TGY67092.1"/>
    <property type="molecule type" value="Genomic_DNA"/>
</dbReference>
<accession>A0AC61RAK1</accession>
<sequence>MIDLDTLLSQAADPNYKTFHSRLVPGVALRGVRTPALERIARDLAKQYGKQALDTLSPSDYEKTVIYGMLVAYVPLAFNDRLAYLETWLAHNDNWASNDLVCARQTWMRKHKADLVPFLNAWMESGDPWKQRFVYTTLLSHYKQSDDLPVIFELLRHPYVCSYYTQMGLAWLLCELLLRAPESIEPWLVQGRFDAFTTQKAFQKAIESKRLPETSRNRYRSLKKQIQPA</sequence>
<protein>
    <submittedName>
        <fullName evidence="1">DNA alkylation repair protein</fullName>
    </submittedName>
</protein>
<proteinExistence type="predicted"/>
<comment type="caution">
    <text evidence="1">The sequence shown here is derived from an EMBL/GenBank/DDBJ whole genome shotgun (WGS) entry which is preliminary data.</text>
</comment>
<gene>
    <name evidence="1" type="ORF">E5336_01375</name>
</gene>
<evidence type="ECO:0000313" key="1">
    <source>
        <dbReference type="EMBL" id="TGY67092.1"/>
    </source>
</evidence>
<organism evidence="1 2">
    <name type="scientific">Dubosiella muris</name>
    <dbReference type="NCBI Taxonomy" id="3038133"/>
    <lineage>
        <taxon>Bacteria</taxon>
        <taxon>Bacillati</taxon>
        <taxon>Bacillota</taxon>
        <taxon>Erysipelotrichia</taxon>
        <taxon>Erysipelotrichales</taxon>
        <taxon>Erysipelotrichaceae</taxon>
        <taxon>Dubosiella</taxon>
    </lineage>
</organism>
<name>A0AC61RAK1_9FIRM</name>
<reference evidence="1" key="1">
    <citation type="submission" date="2019-04" db="EMBL/GenBank/DDBJ databases">
        <title>Microbes associate with the intestines of laboratory mice.</title>
        <authorList>
            <person name="Navarre W."/>
            <person name="Wong E."/>
            <person name="Huang K."/>
            <person name="Tropini C."/>
            <person name="Ng K."/>
            <person name="Yu B."/>
        </authorList>
    </citation>
    <scope>NUCLEOTIDE SEQUENCE</scope>
    <source>
        <strain evidence="1">NM09_H32</strain>
    </source>
</reference>
<keyword evidence="2" id="KW-1185">Reference proteome</keyword>